<reference evidence="6" key="1">
    <citation type="journal article" date="2023" name="Nat. Microbiol.">
        <title>Enrichment and characterization of a nitric oxide-reducing microbial community in a continuous bioreactor.</title>
        <authorList>
            <person name="Garrido-Amador P."/>
            <person name="Stortenbeker N."/>
            <person name="Wessels H.J.C.T."/>
            <person name="Speth D.R."/>
            <person name="Garcia-Heredia I."/>
            <person name="Kartal B."/>
        </authorList>
    </citation>
    <scope>NUCLEOTIDE SEQUENCE</scope>
    <source>
        <strain evidence="6">MAG1</strain>
    </source>
</reference>
<evidence type="ECO:0000313" key="6">
    <source>
        <dbReference type="EMBL" id="WIM06478.1"/>
    </source>
</evidence>
<dbReference type="Pfam" id="PF03937">
    <property type="entry name" value="Sdh5"/>
    <property type="match status" value="1"/>
</dbReference>
<dbReference type="InterPro" id="IPR036714">
    <property type="entry name" value="SDH_sf"/>
</dbReference>
<dbReference type="PANTHER" id="PTHR39585:SF1">
    <property type="entry name" value="FAD ASSEMBLY FACTOR SDHE"/>
    <property type="match status" value="1"/>
</dbReference>
<accession>A0AA49IZ16</accession>
<dbReference type="GO" id="GO:0005737">
    <property type="term" value="C:cytoplasm"/>
    <property type="evidence" value="ECO:0007669"/>
    <property type="project" value="UniProtKB-SubCell"/>
</dbReference>
<evidence type="ECO:0000256" key="2">
    <source>
        <dbReference type="ARBA" id="ARBA00008571"/>
    </source>
</evidence>
<gene>
    <name evidence="6" type="ORF">OHM77_04220</name>
</gene>
<evidence type="ECO:0000256" key="4">
    <source>
        <dbReference type="ARBA" id="ARBA00022490"/>
    </source>
</evidence>
<keyword evidence="4" id="KW-0963">Cytoplasm</keyword>
<dbReference type="PANTHER" id="PTHR39585">
    <property type="entry name" value="FAD ASSEMBLY FACTOR SDHE"/>
    <property type="match status" value="1"/>
</dbReference>
<proteinExistence type="inferred from homology"/>
<evidence type="ECO:0000256" key="1">
    <source>
        <dbReference type="ARBA" id="ARBA00004496"/>
    </source>
</evidence>
<comment type="similarity">
    <text evidence="2">Belongs to the SdhE FAD assembly factor family.</text>
</comment>
<dbReference type="InterPro" id="IPR005631">
    <property type="entry name" value="SDH"/>
</dbReference>
<dbReference type="InterPro" id="IPR050531">
    <property type="entry name" value="SdhE_FAD_assembly_factor"/>
</dbReference>
<dbReference type="KEGG" id="npv:OHM77_04220"/>
<evidence type="ECO:0000256" key="5">
    <source>
        <dbReference type="ARBA" id="ARBA00023186"/>
    </source>
</evidence>
<dbReference type="Gene3D" id="1.10.150.250">
    <property type="entry name" value="Flavinator of succinate dehydrogenase"/>
    <property type="match status" value="1"/>
</dbReference>
<organism evidence="6">
    <name type="scientific">Candidatus Nitricoxidivorans perseverans</name>
    <dbReference type="NCBI Taxonomy" id="2975601"/>
    <lineage>
        <taxon>Bacteria</taxon>
        <taxon>Pseudomonadati</taxon>
        <taxon>Pseudomonadota</taxon>
        <taxon>Betaproteobacteria</taxon>
        <taxon>Nitrosomonadales</taxon>
        <taxon>Sterolibacteriaceae</taxon>
        <taxon>Candidatus Nitricoxidivorans</taxon>
    </lineage>
</organism>
<dbReference type="AlphaFoldDB" id="A0AA49IZ16"/>
<protein>
    <recommendedName>
        <fullName evidence="3">FAD assembly factor SdhE</fullName>
    </recommendedName>
</protein>
<sequence length="78" mass="9517">MSEARRVRLEKLRWRSRRALLELDIVFQRFWRETGDSLDDETMAALERLLELEDHELWERINGCDMEASTWLRNARQP</sequence>
<dbReference type="SUPFAM" id="SSF109910">
    <property type="entry name" value="YgfY-like"/>
    <property type="match status" value="1"/>
</dbReference>
<dbReference type="Proteomes" id="UP001234916">
    <property type="component" value="Chromosome"/>
</dbReference>
<dbReference type="EMBL" id="CP107246">
    <property type="protein sequence ID" value="WIM06478.1"/>
    <property type="molecule type" value="Genomic_DNA"/>
</dbReference>
<evidence type="ECO:0000256" key="3">
    <source>
        <dbReference type="ARBA" id="ARBA00019418"/>
    </source>
</evidence>
<comment type="subcellular location">
    <subcellularLocation>
        <location evidence="1">Cytoplasm</location>
    </subcellularLocation>
</comment>
<name>A0AA49IZ16_9PROT</name>
<keyword evidence="5" id="KW-0143">Chaperone</keyword>